<comment type="domain">
    <text evidence="12">The P-site tRNA interaction motif (PtIM domain) probably interacts with the P-site tRNA(fMet) as well as the 23S rRNA.</text>
</comment>
<dbReference type="GO" id="GO:0045900">
    <property type="term" value="P:negative regulation of translational elongation"/>
    <property type="evidence" value="ECO:0007669"/>
    <property type="project" value="UniProtKB-UniRule"/>
</dbReference>
<evidence type="ECO:0000256" key="4">
    <source>
        <dbReference type="ARBA" id="ARBA00022730"/>
    </source>
</evidence>
<comment type="domain">
    <text evidence="12">The arm domain is inserted in the first ABC transporter domain. Probably contacts ribosomal protein L1.</text>
</comment>
<evidence type="ECO:0000256" key="9">
    <source>
        <dbReference type="ARBA" id="ARBA00022845"/>
    </source>
</evidence>
<dbReference type="GO" id="GO:0000049">
    <property type="term" value="F:tRNA binding"/>
    <property type="evidence" value="ECO:0007669"/>
    <property type="project" value="UniProtKB-UniRule"/>
</dbReference>
<dbReference type="PROSITE" id="PS50893">
    <property type="entry name" value="ABC_TRANSPORTER_2"/>
    <property type="match status" value="2"/>
</dbReference>
<dbReference type="GO" id="GO:0043022">
    <property type="term" value="F:ribosome binding"/>
    <property type="evidence" value="ECO:0007669"/>
    <property type="project" value="UniProtKB-UniRule"/>
</dbReference>
<dbReference type="GO" id="GO:0016887">
    <property type="term" value="F:ATP hydrolysis activity"/>
    <property type="evidence" value="ECO:0007669"/>
    <property type="project" value="UniProtKB-UniRule"/>
</dbReference>
<evidence type="ECO:0000256" key="10">
    <source>
        <dbReference type="ARBA" id="ARBA00022884"/>
    </source>
</evidence>
<evidence type="ECO:0000256" key="13">
    <source>
        <dbReference type="SAM" id="Coils"/>
    </source>
</evidence>
<keyword evidence="13" id="KW-0175">Coiled coil</keyword>
<dbReference type="SUPFAM" id="SSF52540">
    <property type="entry name" value="P-loop containing nucleoside triphosphate hydrolases"/>
    <property type="match status" value="2"/>
</dbReference>
<dbReference type="AlphaFoldDB" id="A0A238JH24"/>
<keyword evidence="16" id="KW-1185">Reference proteome</keyword>
<reference evidence="16" key="1">
    <citation type="submission" date="2017-05" db="EMBL/GenBank/DDBJ databases">
        <authorList>
            <person name="Rodrigo-Torres L."/>
            <person name="Arahal R. D."/>
            <person name="Lucena T."/>
        </authorList>
    </citation>
    <scope>NUCLEOTIDE SEQUENCE [LARGE SCALE GENOMIC DNA]</scope>
    <source>
        <strain evidence="16">CECT 8649</strain>
    </source>
</reference>
<comment type="function">
    <text evidence="12">A translation factor that gates the progression of the 70S ribosomal initiation complex (IC, containing tRNA(fMet) in the P-site) into the translation elongation cycle by using a mechanism sensitive to the ATP/ADP ratio. Binds to the 70S ribosome E-site where it modulates the state of the translating ribosome during subunit translocation. ATP hydrolysis probably frees it from the ribosome, which can enter the elongation phase.</text>
</comment>
<feature type="domain" description="ABC transporter" evidence="14">
    <location>
        <begin position="320"/>
        <end position="537"/>
    </location>
</feature>
<dbReference type="EMBL" id="FXXP01000003">
    <property type="protein sequence ID" value="SMX29970.1"/>
    <property type="molecule type" value="Genomic_DNA"/>
</dbReference>
<dbReference type="GO" id="GO:0006412">
    <property type="term" value="P:translation"/>
    <property type="evidence" value="ECO:0007669"/>
    <property type="project" value="UniProtKB-KW"/>
</dbReference>
<dbReference type="NCBIfam" id="NF008775">
    <property type="entry name" value="PRK11819.1"/>
    <property type="match status" value="1"/>
</dbReference>
<dbReference type="InterPro" id="IPR017871">
    <property type="entry name" value="ABC_transporter-like_CS"/>
</dbReference>
<dbReference type="NCBIfam" id="TIGR03719">
    <property type="entry name" value="ABC_ABC_ChvD"/>
    <property type="match status" value="1"/>
</dbReference>
<dbReference type="PANTHER" id="PTHR43858">
    <property type="entry name" value="ENERGY-DEPENDENT TRANSLATIONAL THROTTLE PROTEIN ETTA"/>
    <property type="match status" value="1"/>
</dbReference>
<dbReference type="Pfam" id="PF12848">
    <property type="entry name" value="ABC_tran_Xtn"/>
    <property type="match status" value="1"/>
</dbReference>
<keyword evidence="7 12" id="KW-0378">Hydrolase</keyword>
<dbReference type="FunFam" id="3.40.50.300:FF:000011">
    <property type="entry name" value="Putative ABC transporter ATP-binding component"/>
    <property type="match status" value="1"/>
</dbReference>
<dbReference type="Pfam" id="PF00005">
    <property type="entry name" value="ABC_tran"/>
    <property type="match status" value="2"/>
</dbReference>
<name>A0A238JH24_9RHOB</name>
<feature type="binding site" evidence="12">
    <location>
        <begin position="352"/>
        <end position="359"/>
    </location>
    <ligand>
        <name>ATP</name>
        <dbReference type="ChEBI" id="CHEBI:30616"/>
        <label>2</label>
    </ligand>
</feature>
<comment type="catalytic activity">
    <reaction evidence="12">
        <text>ATP + H2O = ADP + phosphate + H(+)</text>
        <dbReference type="Rhea" id="RHEA:13065"/>
        <dbReference type="ChEBI" id="CHEBI:15377"/>
        <dbReference type="ChEBI" id="CHEBI:15378"/>
        <dbReference type="ChEBI" id="CHEBI:30616"/>
        <dbReference type="ChEBI" id="CHEBI:43474"/>
        <dbReference type="ChEBI" id="CHEBI:456216"/>
    </reaction>
</comment>
<evidence type="ECO:0000313" key="16">
    <source>
        <dbReference type="Proteomes" id="UP000225972"/>
    </source>
</evidence>
<dbReference type="CDD" id="cd03221">
    <property type="entry name" value="ABCF_EF-3"/>
    <property type="match status" value="2"/>
</dbReference>
<dbReference type="EC" id="3.6.1.-" evidence="12"/>
<evidence type="ECO:0000256" key="2">
    <source>
        <dbReference type="ARBA" id="ARBA00022490"/>
    </source>
</evidence>
<evidence type="ECO:0000256" key="7">
    <source>
        <dbReference type="ARBA" id="ARBA00022801"/>
    </source>
</evidence>
<sequence length="551" mass="61122">MASYQYVYHMDGVSKTYPGGKKCFENIRLSFLPGVKIGVVGVNGAGKSTLMKIMAGIDKDFTGEAWAAEGAKVGYLPQEPQLDESLDVRGNVMLGVKAKKDILDRYNELAMNYSDETADEMAKLQDEIDALNLWDLDSQIDVAMEALRCPADDADVSTLSGGEKRRVALCKLLLEAPDMLLLDEPTNHLDAETIAWLQNHLIEYKGTCLIITHDRYFLDDITGWILELDRGRGIPYEGNYSAWLEQKAKRLEQEAREDKAKQKTLERELEWMRQGAKARQAKSKARIAAYEEMAGQSEREKVGRAQIIIPNGPRLGSKVIEVENLKKAMGDKLLIEDLSFSLPPGGIVGVIGPNGAGKSTLFKMLTGNETPDGGSIELGDTVQLSYVDQSRDDLADGDTVWEAITGGAELIKLGDAEVNSRAYCSSFNFKGGDQQKPVSKLSGGERNRVHMARLLKSGGNVLLLDEPTNDLDVETLRALEDALTDFAGCAVVISHDRFFLDRICTHILAFEGEAHVEWFEGNFEDYEEDKKRRLGEAALEPTRVKFKKFVR</sequence>
<dbReference type="SMART" id="SM00382">
    <property type="entry name" value="AAA"/>
    <property type="match status" value="2"/>
</dbReference>
<feature type="region of interest" description="PtIM" evidence="12">
    <location>
        <begin position="238"/>
        <end position="318"/>
    </location>
</feature>
<keyword evidence="2 12" id="KW-0963">Cytoplasm</keyword>
<feature type="binding site" evidence="12">
    <location>
        <begin position="41"/>
        <end position="48"/>
    </location>
    <ligand>
        <name>ATP</name>
        <dbReference type="ChEBI" id="CHEBI:30616"/>
        <label>1</label>
    </ligand>
</feature>
<accession>A0A238JH24</accession>
<dbReference type="OrthoDB" id="9808609at2"/>
<dbReference type="HAMAP" id="MF_00847">
    <property type="entry name" value="EttA"/>
    <property type="match status" value="1"/>
</dbReference>
<dbReference type="RefSeq" id="WP_099249338.1">
    <property type="nucleotide sequence ID" value="NZ_FXXP01000003.1"/>
</dbReference>
<evidence type="ECO:0000256" key="6">
    <source>
        <dbReference type="ARBA" id="ARBA00022741"/>
    </source>
</evidence>
<dbReference type="GO" id="GO:0019843">
    <property type="term" value="F:rRNA binding"/>
    <property type="evidence" value="ECO:0007669"/>
    <property type="project" value="UniProtKB-UniRule"/>
</dbReference>
<evidence type="ECO:0000259" key="14">
    <source>
        <dbReference type="PROSITE" id="PS50893"/>
    </source>
</evidence>
<dbReference type="GO" id="GO:0005737">
    <property type="term" value="C:cytoplasm"/>
    <property type="evidence" value="ECO:0007669"/>
    <property type="project" value="UniProtKB-SubCell"/>
</dbReference>
<evidence type="ECO:0000256" key="1">
    <source>
        <dbReference type="ARBA" id="ARBA00005868"/>
    </source>
</evidence>
<dbReference type="InterPro" id="IPR032781">
    <property type="entry name" value="ABC_tran_Xtn"/>
</dbReference>
<proteinExistence type="inferred from homology"/>
<keyword evidence="4 12" id="KW-0699">rRNA-binding</keyword>
<comment type="subcellular location">
    <subcellularLocation>
        <location evidence="12">Cytoplasm</location>
    </subcellularLocation>
    <text evidence="12">Associates with ribosomes and polysomes.</text>
</comment>
<feature type="domain" description="ABC transporter" evidence="14">
    <location>
        <begin position="8"/>
        <end position="255"/>
    </location>
</feature>
<dbReference type="PANTHER" id="PTHR43858:SF1">
    <property type="entry name" value="ABC TRANSPORTER-RELATED PROTEIN"/>
    <property type="match status" value="1"/>
</dbReference>
<dbReference type="InterPro" id="IPR003593">
    <property type="entry name" value="AAA+_ATPase"/>
</dbReference>
<organism evidence="15 16">
    <name type="scientific">Pelagimonas phthalicica</name>
    <dbReference type="NCBI Taxonomy" id="1037362"/>
    <lineage>
        <taxon>Bacteria</taxon>
        <taxon>Pseudomonadati</taxon>
        <taxon>Pseudomonadota</taxon>
        <taxon>Alphaproteobacteria</taxon>
        <taxon>Rhodobacterales</taxon>
        <taxon>Roseobacteraceae</taxon>
        <taxon>Pelagimonas</taxon>
    </lineage>
</organism>
<dbReference type="InterPro" id="IPR003439">
    <property type="entry name" value="ABC_transporter-like_ATP-bd"/>
</dbReference>
<feature type="coiled-coil region" evidence="13">
    <location>
        <begin position="241"/>
        <end position="268"/>
    </location>
</feature>
<evidence type="ECO:0000256" key="3">
    <source>
        <dbReference type="ARBA" id="ARBA00022555"/>
    </source>
</evidence>
<keyword evidence="9 12" id="KW-0810">Translation regulation</keyword>
<dbReference type="GO" id="GO:0005524">
    <property type="term" value="F:ATP binding"/>
    <property type="evidence" value="ECO:0007669"/>
    <property type="project" value="UniProtKB-UniRule"/>
</dbReference>
<gene>
    <name evidence="15" type="primary">yjjK</name>
    <name evidence="12" type="synonym">ettA</name>
    <name evidence="15" type="ORF">TRP8649_04110</name>
</gene>
<dbReference type="PROSITE" id="PS00211">
    <property type="entry name" value="ABC_TRANSPORTER_1"/>
    <property type="match status" value="1"/>
</dbReference>
<evidence type="ECO:0000256" key="5">
    <source>
        <dbReference type="ARBA" id="ARBA00022737"/>
    </source>
</evidence>
<dbReference type="FunFam" id="3.40.50.300:FF:000183">
    <property type="entry name" value="ABC transporter ATP-binding protein yjjK"/>
    <property type="match status" value="1"/>
</dbReference>
<comment type="subunit">
    <text evidence="12">Monomer. Probably contacts ribosomal proteins L1, L5, L33 and S7, the 16S and 23S rRNA and the P-site containing tRNA(fMet).</text>
</comment>
<evidence type="ECO:0000256" key="8">
    <source>
        <dbReference type="ARBA" id="ARBA00022840"/>
    </source>
</evidence>
<comment type="similarity">
    <text evidence="1 12">Belongs to the ABC transporter superfamily. ABCF family. Translational throttle EttA subfamily.</text>
</comment>
<dbReference type="Proteomes" id="UP000225972">
    <property type="component" value="Unassembled WGS sequence"/>
</dbReference>
<keyword evidence="5 12" id="KW-0677">Repeat</keyword>
<keyword evidence="10 12" id="KW-0694">RNA-binding</keyword>
<protein>
    <recommendedName>
        <fullName evidence="12">Energy-dependent translational throttle protein EttA</fullName>
        <ecNumber evidence="12">3.6.1.-</ecNumber>
    </recommendedName>
    <alternativeName>
        <fullName evidence="12">Translational regulatory factor EttA</fullName>
    </alternativeName>
</protein>
<dbReference type="Gene3D" id="3.40.50.300">
    <property type="entry name" value="P-loop containing nucleotide triphosphate hydrolases"/>
    <property type="match status" value="2"/>
</dbReference>
<keyword evidence="8 12" id="KW-0067">ATP-binding</keyword>
<dbReference type="InterPro" id="IPR022374">
    <property type="entry name" value="EttA"/>
</dbReference>
<keyword evidence="3 12" id="KW-0820">tRNA-binding</keyword>
<dbReference type="InterPro" id="IPR027417">
    <property type="entry name" value="P-loop_NTPase"/>
</dbReference>
<keyword evidence="6 12" id="KW-0547">Nucleotide-binding</keyword>
<evidence type="ECO:0000256" key="11">
    <source>
        <dbReference type="ARBA" id="ARBA00022917"/>
    </source>
</evidence>
<keyword evidence="11 12" id="KW-0648">Protein biosynthesis</keyword>
<evidence type="ECO:0000313" key="15">
    <source>
        <dbReference type="EMBL" id="SMX29970.1"/>
    </source>
</evidence>
<comment type="caution">
    <text evidence="12">Lacks conserved residue(s) required for the propagation of feature annotation.</text>
</comment>
<evidence type="ECO:0000256" key="12">
    <source>
        <dbReference type="HAMAP-Rule" id="MF_00847"/>
    </source>
</evidence>